<dbReference type="CDD" id="cd07817">
    <property type="entry name" value="SRPBCC_8"/>
    <property type="match status" value="1"/>
</dbReference>
<protein>
    <recommendedName>
        <fullName evidence="2">Coenzyme Q-binding protein COQ10 START domain-containing protein</fullName>
    </recommendedName>
</protein>
<name>A0A1D2ADT6_AUXPR</name>
<feature type="domain" description="Coenzyme Q-binding protein COQ10 START" evidence="2">
    <location>
        <begin position="58"/>
        <end position="173"/>
    </location>
</feature>
<dbReference type="AlphaFoldDB" id="A0A1D2ADT6"/>
<evidence type="ECO:0000256" key="1">
    <source>
        <dbReference type="SAM" id="MobiDB-lite"/>
    </source>
</evidence>
<dbReference type="Pfam" id="PF03364">
    <property type="entry name" value="Polyketide_cyc"/>
    <property type="match status" value="1"/>
</dbReference>
<dbReference type="InterPro" id="IPR005031">
    <property type="entry name" value="COQ10_START"/>
</dbReference>
<organism evidence="3">
    <name type="scientific">Auxenochlorella protothecoides</name>
    <name type="common">Green microalga</name>
    <name type="synonym">Chlorella protothecoides</name>
    <dbReference type="NCBI Taxonomy" id="3075"/>
    <lineage>
        <taxon>Eukaryota</taxon>
        <taxon>Viridiplantae</taxon>
        <taxon>Chlorophyta</taxon>
        <taxon>core chlorophytes</taxon>
        <taxon>Trebouxiophyceae</taxon>
        <taxon>Chlorellales</taxon>
        <taxon>Chlorellaceae</taxon>
        <taxon>Auxenochlorella</taxon>
    </lineage>
</organism>
<reference evidence="3" key="1">
    <citation type="submission" date="2015-08" db="EMBL/GenBank/DDBJ databases">
        <authorList>
            <person name="Babu N.S."/>
            <person name="Beckwith C.J."/>
            <person name="Beseler K.G."/>
            <person name="Brison A."/>
            <person name="Carone J.V."/>
            <person name="Caskin T.P."/>
            <person name="Diamond M."/>
            <person name="Durham M.E."/>
            <person name="Foxe J.M."/>
            <person name="Go M."/>
            <person name="Henderson B.A."/>
            <person name="Jones I.B."/>
            <person name="McGettigan J.A."/>
            <person name="Micheletti S.J."/>
            <person name="Nasrallah M.E."/>
            <person name="Ortiz D."/>
            <person name="Piller C.R."/>
            <person name="Privatt S.R."/>
            <person name="Schneider S.L."/>
            <person name="Sharp S."/>
            <person name="Smith T.C."/>
            <person name="Stanton J.D."/>
            <person name="Ullery H.E."/>
            <person name="Wilson R.J."/>
            <person name="Serrano M.G."/>
            <person name="Buck G."/>
            <person name="Lee V."/>
            <person name="Wang Y."/>
            <person name="Carvalho R."/>
            <person name="Voegtly L."/>
            <person name="Shi R."/>
            <person name="Duckworth R."/>
            <person name="Johnson A."/>
            <person name="Loviza R."/>
            <person name="Walstead R."/>
            <person name="Shah Z."/>
            <person name="Kiflezghi M."/>
            <person name="Wade K."/>
            <person name="Ball S.L."/>
            <person name="Bradley K.W."/>
            <person name="Asai D.J."/>
            <person name="Bowman C.A."/>
            <person name="Russell D.A."/>
            <person name="Pope W.H."/>
            <person name="Jacobs-Sera D."/>
            <person name="Hendrix R.W."/>
            <person name="Hatfull G.F."/>
        </authorList>
    </citation>
    <scope>NUCLEOTIDE SEQUENCE</scope>
</reference>
<dbReference type="SUPFAM" id="SSF55961">
    <property type="entry name" value="Bet v1-like"/>
    <property type="match status" value="1"/>
</dbReference>
<evidence type="ECO:0000313" key="3">
    <source>
        <dbReference type="EMBL" id="JAT77342.1"/>
    </source>
</evidence>
<dbReference type="EMBL" id="GDKF01001280">
    <property type="protein sequence ID" value="JAT77342.1"/>
    <property type="molecule type" value="Transcribed_RNA"/>
</dbReference>
<dbReference type="PANTHER" id="PTHR33824">
    <property type="entry name" value="POLYKETIDE CYCLASE/DEHYDRASE AND LIPID TRANSPORT SUPERFAMILY PROTEIN"/>
    <property type="match status" value="1"/>
</dbReference>
<accession>A0A1D2ADT6</accession>
<dbReference type="Gene3D" id="3.30.530.20">
    <property type="match status" value="1"/>
</dbReference>
<sequence>MKLAGSRPCGGAPSSTPSAARSLQTGVKPALPTSLHSARGRQSQICNVWLENRAEVSVQVPVETAWDLWDDKERIPDWMPWISSVQTDAQNPALSQWRLSTSMFGRGWSLSWLSESLPNKPHTQMQWRSVPGYKGPGGSLEVPNRGQLLFRRFGPDSCIVELTIGYEVPGLLQPFASVLTPTVEGILRTDMQRFARYAVDHQARPQA</sequence>
<dbReference type="PANTHER" id="PTHR33824:SF7">
    <property type="entry name" value="POLYKETIDE CYCLASE_DEHYDRASE AND LIPID TRANSPORT SUPERFAMILY PROTEIN"/>
    <property type="match status" value="1"/>
</dbReference>
<feature type="compositionally biased region" description="Polar residues" evidence="1">
    <location>
        <begin position="13"/>
        <end position="25"/>
    </location>
</feature>
<proteinExistence type="predicted"/>
<gene>
    <name evidence="3" type="ORF">g.5252</name>
</gene>
<dbReference type="InterPro" id="IPR047137">
    <property type="entry name" value="ORF3"/>
</dbReference>
<evidence type="ECO:0000259" key="2">
    <source>
        <dbReference type="Pfam" id="PF03364"/>
    </source>
</evidence>
<feature type="region of interest" description="Disordered" evidence="1">
    <location>
        <begin position="1"/>
        <end position="36"/>
    </location>
</feature>
<dbReference type="InterPro" id="IPR023393">
    <property type="entry name" value="START-like_dom_sf"/>
</dbReference>